<name>A0A5B8UPJ2_9BACT</name>
<protein>
    <recommendedName>
        <fullName evidence="1">CD-NTase-associated protein 12/Pycsar effector protein TIR domain-containing protein</fullName>
    </recommendedName>
</protein>
<evidence type="ECO:0000313" key="2">
    <source>
        <dbReference type="EMBL" id="QEC57960.1"/>
    </source>
</evidence>
<dbReference type="GO" id="GO:0050135">
    <property type="term" value="F:NADP+ nucleosidase activity"/>
    <property type="evidence" value="ECO:0007669"/>
    <property type="project" value="InterPro"/>
</dbReference>
<sequence>MKIRIFLSSSSEHSSIAKALEVNLAGEGFEPTLWSREAHGAGQYNLEALLREAKGSDFGIFVFAPDGQLTIRGELFNVVRDNVLFELGVFIGILGRSRCFIVQSTEQPVRLPSDLDGITTLKVDPQRSDGNLRRSFGPIVTTIADLVLNTAKAQVSDFTTNDLKLLNSCKDTSMPSNQAAKTFGDMPTAWDDKLCMRFVKLLESGLIKSTGATEIEATRSGKLLAEAVQF</sequence>
<organism evidence="2 3">
    <name type="scientific">Flavisolibacter ginsenosidimutans</name>
    <dbReference type="NCBI Taxonomy" id="661481"/>
    <lineage>
        <taxon>Bacteria</taxon>
        <taxon>Pseudomonadati</taxon>
        <taxon>Bacteroidota</taxon>
        <taxon>Chitinophagia</taxon>
        <taxon>Chitinophagales</taxon>
        <taxon>Chitinophagaceae</taxon>
        <taxon>Flavisolibacter</taxon>
    </lineage>
</organism>
<evidence type="ECO:0000313" key="3">
    <source>
        <dbReference type="Proteomes" id="UP000321204"/>
    </source>
</evidence>
<feature type="domain" description="CD-NTase-associated protein 12/Pycsar effector protein TIR" evidence="1">
    <location>
        <begin position="4"/>
        <end position="124"/>
    </location>
</feature>
<dbReference type="RefSeq" id="WP_146790826.1">
    <property type="nucleotide sequence ID" value="NZ_BAABIO010000003.1"/>
</dbReference>
<dbReference type="AlphaFoldDB" id="A0A5B8UPJ2"/>
<dbReference type="Pfam" id="PF10137">
    <property type="entry name" value="CAP12-PCTIR_TIR"/>
    <property type="match status" value="1"/>
</dbReference>
<proteinExistence type="predicted"/>
<dbReference type="Proteomes" id="UP000321204">
    <property type="component" value="Chromosome"/>
</dbReference>
<dbReference type="EMBL" id="CP042433">
    <property type="protein sequence ID" value="QEC57960.1"/>
    <property type="molecule type" value="Genomic_DNA"/>
</dbReference>
<dbReference type="OrthoDB" id="5497289at2"/>
<gene>
    <name evidence="2" type="ORF">FSB75_19290</name>
</gene>
<dbReference type="InterPro" id="IPR019302">
    <property type="entry name" value="CAP12/PCTIR_TIR_dom"/>
</dbReference>
<reference evidence="2 3" key="1">
    <citation type="journal article" date="2015" name="Int. J. Syst. Evol. Microbiol.">
        <title>Flavisolibacter ginsenosidimutans sp. nov., with ginsenoside-converting activity isolated from soil used for cultivating ginseng.</title>
        <authorList>
            <person name="Zhao Y."/>
            <person name="Liu Q."/>
            <person name="Kang M.S."/>
            <person name="Jin F."/>
            <person name="Yu H."/>
            <person name="Im W.T."/>
        </authorList>
    </citation>
    <scope>NUCLEOTIDE SEQUENCE [LARGE SCALE GENOMIC DNA]</scope>
    <source>
        <strain evidence="2 3">Gsoil 636</strain>
    </source>
</reference>
<keyword evidence="3" id="KW-1185">Reference proteome</keyword>
<accession>A0A5B8UPJ2</accession>
<evidence type="ECO:0000259" key="1">
    <source>
        <dbReference type="Pfam" id="PF10137"/>
    </source>
</evidence>
<dbReference type="KEGG" id="fgg:FSB75_19290"/>